<dbReference type="EnsemblPlants" id="Solyc03g078060.3.1">
    <property type="protein sequence ID" value="Solyc03g078060.3.1"/>
    <property type="gene ID" value="Solyc03g078060.3"/>
</dbReference>
<comment type="similarity">
    <text evidence="3">Belongs to the methyltransferase superfamily.</text>
</comment>
<accession>A0A3Q7FJH3</accession>
<organism evidence="4">
    <name type="scientific">Solanum lycopersicum</name>
    <name type="common">Tomato</name>
    <name type="synonym">Lycopersicon esculentum</name>
    <dbReference type="NCBI Taxonomy" id="4081"/>
    <lineage>
        <taxon>Eukaryota</taxon>
        <taxon>Viridiplantae</taxon>
        <taxon>Streptophyta</taxon>
        <taxon>Embryophyta</taxon>
        <taxon>Tracheophyta</taxon>
        <taxon>Spermatophyta</taxon>
        <taxon>Magnoliopsida</taxon>
        <taxon>eudicotyledons</taxon>
        <taxon>Gunneridae</taxon>
        <taxon>Pentapetalae</taxon>
        <taxon>asterids</taxon>
        <taxon>lamiids</taxon>
        <taxon>Solanales</taxon>
        <taxon>Solanaceae</taxon>
        <taxon>Solanoideae</taxon>
        <taxon>Solaneae</taxon>
        <taxon>Solanum</taxon>
        <taxon>Solanum subgen. Lycopersicon</taxon>
    </lineage>
</organism>
<keyword evidence="3" id="KW-0812">Transmembrane</keyword>
<dbReference type="Proteomes" id="UP000004994">
    <property type="component" value="Chromosome 3"/>
</dbReference>
<proteinExistence type="inferred from homology"/>
<dbReference type="AlphaFoldDB" id="A0A3Q7FJH3"/>
<dbReference type="GO" id="GO:0008168">
    <property type="term" value="F:methyltransferase activity"/>
    <property type="evidence" value="ECO:0007669"/>
    <property type="project" value="UniProtKB-UniRule"/>
</dbReference>
<dbReference type="GO" id="GO:0016020">
    <property type="term" value="C:membrane"/>
    <property type="evidence" value="ECO:0007669"/>
    <property type="project" value="UniProtKB-SubCell"/>
</dbReference>
<keyword evidence="1 3" id="KW-0489">Methyltransferase</keyword>
<dbReference type="Gramene" id="Solyc03g078060.3.1">
    <property type="protein sequence ID" value="Solyc03g078060.3.1"/>
    <property type="gene ID" value="Solyc03g078060.3"/>
</dbReference>
<evidence type="ECO:0000256" key="3">
    <source>
        <dbReference type="RuleBase" id="RU366043"/>
    </source>
</evidence>
<evidence type="ECO:0000313" key="4">
    <source>
        <dbReference type="EnsemblPlants" id="Solyc03g078060.3.1"/>
    </source>
</evidence>
<dbReference type="Pfam" id="PF03141">
    <property type="entry name" value="Methyltransf_29"/>
    <property type="match status" value="2"/>
</dbReference>
<keyword evidence="3" id="KW-0735">Signal-anchor</keyword>
<sequence length="169" mass="19477">MEDLQEEQRKIEEIAKLLCWHKKSEKGETSIWQKRMDVDSFRSTQEDSEATLRKSIDADDVWVSVCGKISGSLYTYSFVISDMVDNYHVKLPSKDVGARYNKMEACIKPSKGNGDDEDLKPFLERLYVVPPTISNRIVSEVSIEANLEDNKKWKKHVSAYKKINILIDT</sequence>
<protein>
    <recommendedName>
        <fullName evidence="3">Methyltransferase</fullName>
        <ecNumber evidence="3">2.1.1.-</ecNumber>
    </recommendedName>
</protein>
<keyword evidence="2 3" id="KW-0325">Glycoprotein</keyword>
<reference evidence="4" key="2">
    <citation type="submission" date="2019-01" db="UniProtKB">
        <authorList>
            <consortium name="EnsemblPlants"/>
        </authorList>
    </citation>
    <scope>IDENTIFICATION</scope>
    <source>
        <strain evidence="4">cv. Heinz 1706</strain>
    </source>
</reference>
<dbReference type="PANTHER" id="PTHR10108:SF1163">
    <property type="entry name" value="METHYLTRANSFERASE"/>
    <property type="match status" value="1"/>
</dbReference>
<comment type="subcellular location">
    <subcellularLocation>
        <location evidence="3">Membrane</location>
        <topology evidence="3">Single-pass type II membrane protein</topology>
    </subcellularLocation>
</comment>
<evidence type="ECO:0000313" key="5">
    <source>
        <dbReference type="Proteomes" id="UP000004994"/>
    </source>
</evidence>
<keyword evidence="3" id="KW-0808">Transferase</keyword>
<dbReference type="PANTHER" id="PTHR10108">
    <property type="entry name" value="SAM-DEPENDENT METHYLTRANSFERASE"/>
    <property type="match status" value="1"/>
</dbReference>
<name>A0A3Q7FJH3_SOLLC</name>
<evidence type="ECO:0000256" key="1">
    <source>
        <dbReference type="ARBA" id="ARBA00022603"/>
    </source>
</evidence>
<dbReference type="STRING" id="4081.A0A3Q7FJH3"/>
<keyword evidence="5" id="KW-1185">Reference proteome</keyword>
<reference evidence="4" key="1">
    <citation type="journal article" date="2012" name="Nature">
        <title>The tomato genome sequence provides insights into fleshy fruit evolution.</title>
        <authorList>
            <consortium name="Tomato Genome Consortium"/>
        </authorList>
    </citation>
    <scope>NUCLEOTIDE SEQUENCE [LARGE SCALE GENOMIC DNA]</scope>
    <source>
        <strain evidence="4">cv. Heinz 1706</strain>
    </source>
</reference>
<dbReference type="EC" id="2.1.1.-" evidence="3"/>
<dbReference type="PaxDb" id="4081-Solyc03g078060.2.1"/>
<dbReference type="InParanoid" id="A0A3Q7FJH3"/>
<evidence type="ECO:0000256" key="2">
    <source>
        <dbReference type="ARBA" id="ARBA00023180"/>
    </source>
</evidence>
<dbReference type="InterPro" id="IPR004159">
    <property type="entry name" value="Put_SAM_MeTrfase"/>
</dbReference>
<dbReference type="GO" id="GO:0032259">
    <property type="term" value="P:methylation"/>
    <property type="evidence" value="ECO:0007669"/>
    <property type="project" value="UniProtKB-KW"/>
</dbReference>